<gene>
    <name evidence="1" type="ORF">SteCoe_6545</name>
</gene>
<proteinExistence type="predicted"/>
<organism evidence="1 2">
    <name type="scientific">Stentor coeruleus</name>
    <dbReference type="NCBI Taxonomy" id="5963"/>
    <lineage>
        <taxon>Eukaryota</taxon>
        <taxon>Sar</taxon>
        <taxon>Alveolata</taxon>
        <taxon>Ciliophora</taxon>
        <taxon>Postciliodesmatophora</taxon>
        <taxon>Heterotrichea</taxon>
        <taxon>Heterotrichida</taxon>
        <taxon>Stentoridae</taxon>
        <taxon>Stentor</taxon>
    </lineage>
</organism>
<name>A0A1R2CPP2_9CILI</name>
<keyword evidence="2" id="KW-1185">Reference proteome</keyword>
<dbReference type="Proteomes" id="UP000187209">
    <property type="component" value="Unassembled WGS sequence"/>
</dbReference>
<evidence type="ECO:0000313" key="1">
    <source>
        <dbReference type="EMBL" id="OMJ90977.1"/>
    </source>
</evidence>
<sequence>MEEKKQKLHSPIVENYLLECYLDFQSLSYIDKDSLVCEMIHIYSSSLGFNQELLSRKLYDPQADRVVVILARDKINKSLSGTVYLCFYQYEYLENDHSSNNQYIIAMGALAINPNNRNEKLGIVLNDAIKDITLKIYHNKNLLWAQPYYSPFSFYFTLKGCTAAAPSLFSKQYNDLEKFYDKLQGVLPIRGSKELGKRHLYRVFLPSDRIHVYNLNQEKNIPSMAKLFLKETGFDPNVGIFVVNVIRLQKNNTLNIEAGDYTLQRVYVGEIKYILASRNGLLPKI</sequence>
<dbReference type="EMBL" id="MPUH01000091">
    <property type="protein sequence ID" value="OMJ90977.1"/>
    <property type="molecule type" value="Genomic_DNA"/>
</dbReference>
<evidence type="ECO:0000313" key="2">
    <source>
        <dbReference type="Proteomes" id="UP000187209"/>
    </source>
</evidence>
<reference evidence="1 2" key="1">
    <citation type="submission" date="2016-11" db="EMBL/GenBank/DDBJ databases">
        <title>The macronuclear genome of Stentor coeruleus: a giant cell with tiny introns.</title>
        <authorList>
            <person name="Slabodnick M."/>
            <person name="Ruby J.G."/>
            <person name="Reiff S.B."/>
            <person name="Swart E.C."/>
            <person name="Gosai S."/>
            <person name="Prabakaran S."/>
            <person name="Witkowska E."/>
            <person name="Larue G.E."/>
            <person name="Fisher S."/>
            <person name="Freeman R.M."/>
            <person name="Gunawardena J."/>
            <person name="Chu W."/>
            <person name="Stover N.A."/>
            <person name="Gregory B.D."/>
            <person name="Nowacki M."/>
            <person name="Derisi J."/>
            <person name="Roy S.W."/>
            <person name="Marshall W.F."/>
            <person name="Sood P."/>
        </authorList>
    </citation>
    <scope>NUCLEOTIDE SEQUENCE [LARGE SCALE GENOMIC DNA]</scope>
    <source>
        <strain evidence="1">WM001</strain>
    </source>
</reference>
<accession>A0A1R2CPP2</accession>
<comment type="caution">
    <text evidence="1">The sequence shown here is derived from an EMBL/GenBank/DDBJ whole genome shotgun (WGS) entry which is preliminary data.</text>
</comment>
<dbReference type="AlphaFoldDB" id="A0A1R2CPP2"/>
<protein>
    <submittedName>
        <fullName evidence="1">Uncharacterized protein</fullName>
    </submittedName>
</protein>